<dbReference type="Gene3D" id="1.10.10.10">
    <property type="entry name" value="Winged helix-like DNA-binding domain superfamily/Winged helix DNA-binding domain"/>
    <property type="match status" value="1"/>
</dbReference>
<dbReference type="PRINTS" id="PR00598">
    <property type="entry name" value="HTHMARR"/>
</dbReference>
<organism evidence="5 6">
    <name type="scientific">Paenibacillus oryzae</name>
    <dbReference type="NCBI Taxonomy" id="1844972"/>
    <lineage>
        <taxon>Bacteria</taxon>
        <taxon>Bacillati</taxon>
        <taxon>Bacillota</taxon>
        <taxon>Bacilli</taxon>
        <taxon>Bacillales</taxon>
        <taxon>Paenibacillaceae</taxon>
        <taxon>Paenibacillus</taxon>
    </lineage>
</organism>
<evidence type="ECO:0000256" key="3">
    <source>
        <dbReference type="ARBA" id="ARBA00023163"/>
    </source>
</evidence>
<keyword evidence="6" id="KW-1185">Reference proteome</keyword>
<keyword evidence="2" id="KW-0238">DNA-binding</keyword>
<dbReference type="RefSeq" id="WP_068682304.1">
    <property type="nucleotide sequence ID" value="NZ_LYPA01000050.1"/>
</dbReference>
<reference evidence="5 6" key="1">
    <citation type="submission" date="2016-05" db="EMBL/GenBank/DDBJ databases">
        <title>Paenibacillus oryzae. sp. nov., isolated from the rice root.</title>
        <authorList>
            <person name="Zhang J."/>
            <person name="Zhang X."/>
        </authorList>
    </citation>
    <scope>NUCLEOTIDE SEQUENCE [LARGE SCALE GENOMIC DNA]</scope>
    <source>
        <strain evidence="5 6">1DrF-4</strain>
    </source>
</reference>
<feature type="domain" description="HTH marR-type" evidence="4">
    <location>
        <begin position="1"/>
        <end position="145"/>
    </location>
</feature>
<dbReference type="PANTHER" id="PTHR42756:SF2">
    <property type="entry name" value="MARR FAMILY REGULATORY PROTEIN"/>
    <property type="match status" value="1"/>
</dbReference>
<dbReference type="EMBL" id="LYPA01000050">
    <property type="protein sequence ID" value="OBR66156.1"/>
    <property type="molecule type" value="Genomic_DNA"/>
</dbReference>
<dbReference type="InterPro" id="IPR000835">
    <property type="entry name" value="HTH_MarR-typ"/>
</dbReference>
<dbReference type="SMART" id="SM00347">
    <property type="entry name" value="HTH_MARR"/>
    <property type="match status" value="1"/>
</dbReference>
<dbReference type="Pfam" id="PF12802">
    <property type="entry name" value="MarR_2"/>
    <property type="match status" value="1"/>
</dbReference>
<protein>
    <submittedName>
        <fullName evidence="5">MarR family transcriptional regulator</fullName>
    </submittedName>
</protein>
<sequence length="161" mass="18425">MELDENKGKPLVFESANKYVSAIYRHLQIIISDELAEFKIGSGQFIFLLEIAERQGITQKALSELLLIDKTTTAKAINKLEAEGYVKRVPSPEDQRCNQLYLTEGGKTVVPEVRERLYKLMLMGRKGFSDEEYELFLLLSKRMLHNIHALALHKEEEKANG</sequence>
<keyword evidence="3" id="KW-0804">Transcription</keyword>
<evidence type="ECO:0000256" key="1">
    <source>
        <dbReference type="ARBA" id="ARBA00023015"/>
    </source>
</evidence>
<dbReference type="GO" id="GO:0003677">
    <property type="term" value="F:DNA binding"/>
    <property type="evidence" value="ECO:0007669"/>
    <property type="project" value="UniProtKB-KW"/>
</dbReference>
<evidence type="ECO:0000313" key="6">
    <source>
        <dbReference type="Proteomes" id="UP000092024"/>
    </source>
</evidence>
<evidence type="ECO:0000259" key="4">
    <source>
        <dbReference type="PROSITE" id="PS50995"/>
    </source>
</evidence>
<dbReference type="SUPFAM" id="SSF46785">
    <property type="entry name" value="Winged helix' DNA-binding domain"/>
    <property type="match status" value="1"/>
</dbReference>
<dbReference type="STRING" id="1844972.A7K91_20660"/>
<dbReference type="PANTHER" id="PTHR42756">
    <property type="entry name" value="TRANSCRIPTIONAL REGULATOR, MARR"/>
    <property type="match status" value="1"/>
</dbReference>
<gene>
    <name evidence="5" type="ORF">A7K91_20660</name>
</gene>
<evidence type="ECO:0000313" key="5">
    <source>
        <dbReference type="EMBL" id="OBR66156.1"/>
    </source>
</evidence>
<proteinExistence type="predicted"/>
<dbReference type="InterPro" id="IPR036388">
    <property type="entry name" value="WH-like_DNA-bd_sf"/>
</dbReference>
<dbReference type="PROSITE" id="PS50995">
    <property type="entry name" value="HTH_MARR_2"/>
    <property type="match status" value="1"/>
</dbReference>
<dbReference type="Proteomes" id="UP000092024">
    <property type="component" value="Unassembled WGS sequence"/>
</dbReference>
<name>A0A1A5YKL5_9BACL</name>
<evidence type="ECO:0000256" key="2">
    <source>
        <dbReference type="ARBA" id="ARBA00023125"/>
    </source>
</evidence>
<dbReference type="InterPro" id="IPR036390">
    <property type="entry name" value="WH_DNA-bd_sf"/>
</dbReference>
<keyword evidence="1" id="KW-0805">Transcription regulation</keyword>
<accession>A0A1A5YKL5</accession>
<dbReference type="PROSITE" id="PS01117">
    <property type="entry name" value="HTH_MARR_1"/>
    <property type="match status" value="1"/>
</dbReference>
<dbReference type="OrthoDB" id="6462103at2"/>
<dbReference type="GO" id="GO:0003700">
    <property type="term" value="F:DNA-binding transcription factor activity"/>
    <property type="evidence" value="ECO:0007669"/>
    <property type="project" value="InterPro"/>
</dbReference>
<comment type="caution">
    <text evidence="5">The sequence shown here is derived from an EMBL/GenBank/DDBJ whole genome shotgun (WGS) entry which is preliminary data.</text>
</comment>
<dbReference type="AlphaFoldDB" id="A0A1A5YKL5"/>
<dbReference type="InterPro" id="IPR023187">
    <property type="entry name" value="Tscrpt_reg_MarR-type_CS"/>
</dbReference>